<feature type="chain" id="PRO_5012498262" evidence="1">
    <location>
        <begin position="26"/>
        <end position="88"/>
    </location>
</feature>
<keyword evidence="3" id="KW-1185">Reference proteome</keyword>
<name>A0A1J1HEN1_9DIPT</name>
<protein>
    <submittedName>
        <fullName evidence="2">CLUMA_CG000383, isoform A</fullName>
    </submittedName>
</protein>
<dbReference type="AlphaFoldDB" id="A0A1J1HEN1"/>
<evidence type="ECO:0000313" key="2">
    <source>
        <dbReference type="EMBL" id="CRK86299.1"/>
    </source>
</evidence>
<evidence type="ECO:0000256" key="1">
    <source>
        <dbReference type="SAM" id="SignalP"/>
    </source>
</evidence>
<dbReference type="EMBL" id="CVRI01000001">
    <property type="protein sequence ID" value="CRK86299.1"/>
    <property type="molecule type" value="Genomic_DNA"/>
</dbReference>
<organism evidence="2 3">
    <name type="scientific">Clunio marinus</name>
    <dbReference type="NCBI Taxonomy" id="568069"/>
    <lineage>
        <taxon>Eukaryota</taxon>
        <taxon>Metazoa</taxon>
        <taxon>Ecdysozoa</taxon>
        <taxon>Arthropoda</taxon>
        <taxon>Hexapoda</taxon>
        <taxon>Insecta</taxon>
        <taxon>Pterygota</taxon>
        <taxon>Neoptera</taxon>
        <taxon>Endopterygota</taxon>
        <taxon>Diptera</taxon>
        <taxon>Nematocera</taxon>
        <taxon>Chironomoidea</taxon>
        <taxon>Chironomidae</taxon>
        <taxon>Clunio</taxon>
    </lineage>
</organism>
<sequence length="88" mass="10448">MENPLCLPTGLGIFIIFLVVVTTAAEHTKNLTIKTTNWRWNNFENVVHTSRNSRKYQKRKIMKRHQKTKVFEEKSNSHYAKLFLVSER</sequence>
<accession>A0A1J1HEN1</accession>
<proteinExistence type="predicted"/>
<evidence type="ECO:0000313" key="3">
    <source>
        <dbReference type="Proteomes" id="UP000183832"/>
    </source>
</evidence>
<feature type="signal peptide" evidence="1">
    <location>
        <begin position="1"/>
        <end position="25"/>
    </location>
</feature>
<reference evidence="2 3" key="1">
    <citation type="submission" date="2015-04" db="EMBL/GenBank/DDBJ databases">
        <authorList>
            <person name="Syromyatnikov M.Y."/>
            <person name="Popov V.N."/>
        </authorList>
    </citation>
    <scope>NUCLEOTIDE SEQUENCE [LARGE SCALE GENOMIC DNA]</scope>
</reference>
<keyword evidence="1" id="KW-0732">Signal</keyword>
<gene>
    <name evidence="2" type="ORF">CLUMA_CG000383</name>
</gene>
<dbReference type="Proteomes" id="UP000183832">
    <property type="component" value="Unassembled WGS sequence"/>
</dbReference>